<evidence type="ECO:0000313" key="3">
    <source>
        <dbReference type="Proteomes" id="UP000494365"/>
    </source>
</evidence>
<name>A0A6S7DFU3_9BURK</name>
<keyword evidence="1" id="KW-0812">Transmembrane</keyword>
<accession>A0A6S7DFU3</accession>
<gene>
    <name evidence="2" type="ORF">LMG28614_06001</name>
</gene>
<feature type="transmembrane region" description="Helical" evidence="1">
    <location>
        <begin position="88"/>
        <end position="110"/>
    </location>
</feature>
<organism evidence="2 3">
    <name type="scientific">Paraburkholderia ultramafica</name>
    <dbReference type="NCBI Taxonomy" id="1544867"/>
    <lineage>
        <taxon>Bacteria</taxon>
        <taxon>Pseudomonadati</taxon>
        <taxon>Pseudomonadota</taxon>
        <taxon>Betaproteobacteria</taxon>
        <taxon>Burkholderiales</taxon>
        <taxon>Burkholderiaceae</taxon>
        <taxon>Paraburkholderia</taxon>
    </lineage>
</organism>
<feature type="transmembrane region" description="Helical" evidence="1">
    <location>
        <begin position="311"/>
        <end position="329"/>
    </location>
</feature>
<feature type="transmembrane region" description="Helical" evidence="1">
    <location>
        <begin position="57"/>
        <end position="76"/>
    </location>
</feature>
<keyword evidence="1" id="KW-1133">Transmembrane helix</keyword>
<dbReference type="EMBL" id="CADIKK010000038">
    <property type="protein sequence ID" value="CAB3804292.1"/>
    <property type="molecule type" value="Genomic_DNA"/>
</dbReference>
<dbReference type="Proteomes" id="UP000494365">
    <property type="component" value="Unassembled WGS sequence"/>
</dbReference>
<reference evidence="2 3" key="1">
    <citation type="submission" date="2020-04" db="EMBL/GenBank/DDBJ databases">
        <authorList>
            <person name="De Canck E."/>
        </authorList>
    </citation>
    <scope>NUCLEOTIDE SEQUENCE [LARGE SCALE GENOMIC DNA]</scope>
    <source>
        <strain evidence="2 3">LMG 28614</strain>
    </source>
</reference>
<dbReference type="RefSeq" id="WP_175152972.1">
    <property type="nucleotide sequence ID" value="NZ_CADIKK010000038.1"/>
</dbReference>
<dbReference type="AlphaFoldDB" id="A0A6S7DFU3"/>
<proteinExistence type="predicted"/>
<keyword evidence="3" id="KW-1185">Reference proteome</keyword>
<protein>
    <submittedName>
        <fullName evidence="2">Uncharacterized protein</fullName>
    </submittedName>
</protein>
<keyword evidence="1" id="KW-0472">Membrane</keyword>
<evidence type="ECO:0000256" key="1">
    <source>
        <dbReference type="SAM" id="Phobius"/>
    </source>
</evidence>
<evidence type="ECO:0000313" key="2">
    <source>
        <dbReference type="EMBL" id="CAB3804292.1"/>
    </source>
</evidence>
<sequence length="466" mass="52687">MYSVTQNICAALHLGRLIPQEVIDRLEDRHRANLPEFGIDKATVLLEAKCARVRDEIFDLILLIPAFWIVLTILNFDFHNTDSFLLRAILTFSPPIFLAALIETIKVLVINNHLRRKVARSITHAEQPEDGSSVHNVIIFGGFSPFAGYGVDLDGWSFVIDSEKPKNDDDRTHQFEQIELLNCVSEVIRKTLISATITDKIFVDGRRIRSNRMLLPAITASPKVWIDPDVIRAKIGQPDQEALHYRVISIQLADEQMLLTYFLRSTMLGSNLFIESRCFLLPPIKPEFAELVNLPCWHGPQYYCRVYAQKLLGSLLILLGGSIFLLGIVRRSRIWLSERIFGHPEDKRKVRDESYNYGNPKSLRESWGAENWNAYFQMLEKDMAAKTCQYVIVNSIVDFLDAKGIATDDIKERRTQIFNSGLIISGGTVTAEQVAVGSGASVKTKITVPQSAESDGGQHGQRRHHS</sequence>